<evidence type="ECO:0000313" key="3">
    <source>
        <dbReference type="EMBL" id="RBP05049.1"/>
    </source>
</evidence>
<dbReference type="OrthoDB" id="9779763at2"/>
<dbReference type="PANTHER" id="PTHR43709:SF2">
    <property type="entry name" value="DUF453 DOMAIN PROTEIN (AFU_ORTHOLOGUE AFUA_6G00360)"/>
    <property type="match status" value="1"/>
</dbReference>
<dbReference type="RefSeq" id="WP_113892014.1">
    <property type="nucleotide sequence ID" value="NZ_QNRK01000037.1"/>
</dbReference>
<evidence type="ECO:0000256" key="2">
    <source>
        <dbReference type="ARBA" id="ARBA00023235"/>
    </source>
</evidence>
<keyword evidence="2" id="KW-0413">Isomerase</keyword>
<comment type="similarity">
    <text evidence="1">Belongs to the PrpF family.</text>
</comment>
<evidence type="ECO:0000256" key="1">
    <source>
        <dbReference type="ARBA" id="ARBA00007673"/>
    </source>
</evidence>
<evidence type="ECO:0008006" key="5">
    <source>
        <dbReference type="Google" id="ProtNLM"/>
    </source>
</evidence>
<comment type="caution">
    <text evidence="3">The sequence shown here is derived from an EMBL/GenBank/DDBJ whole genome shotgun (WGS) entry which is preliminary data.</text>
</comment>
<reference evidence="3 4" key="1">
    <citation type="submission" date="2018-06" db="EMBL/GenBank/DDBJ databases">
        <title>Genomic Encyclopedia of Type Strains, Phase IV (KMG-IV): sequencing the most valuable type-strain genomes for metagenomic binning, comparative biology and taxonomic classification.</title>
        <authorList>
            <person name="Goeker M."/>
        </authorList>
    </citation>
    <scope>NUCLEOTIDE SEQUENCE [LARGE SCALE GENOMIC DNA]</scope>
    <source>
        <strain evidence="3 4">DSM 24875</strain>
    </source>
</reference>
<organism evidence="3 4">
    <name type="scientific">Roseiarcus fermentans</name>
    <dbReference type="NCBI Taxonomy" id="1473586"/>
    <lineage>
        <taxon>Bacteria</taxon>
        <taxon>Pseudomonadati</taxon>
        <taxon>Pseudomonadota</taxon>
        <taxon>Alphaproteobacteria</taxon>
        <taxon>Hyphomicrobiales</taxon>
        <taxon>Roseiarcaceae</taxon>
        <taxon>Roseiarcus</taxon>
    </lineage>
</organism>
<sequence>MAYFHFDRNLEQILAPITLIRAGTSRGFFFEGRNVPKPGEGLEEFLLAVRGSPDPMGMDGLGGDTILQSKCAIVSPSRRPDADVDYTFVQIFPDQPATLTYKMNCGNISAGVPVFALMKNMIPNPADGRVTVRAFSTNTQKMMYMTLDVLNGEARVAGDTAIGGVPGTGAEILVDFREQGGGFTGRTFPTGNLVDRITLGDGAAIDVTIMDMVNLCGFFDASAFGIGCTGLELPAPSGAVLAPPGMLARLTELRLKIAHLIGWKGYTLDSIARATLPFAVSVAPPASYAGLGGETVEAADIDVVARFYLESIMHSAAPGSGSTCLAAAAAIPGTVPNRVLRDGALKSGKGGRLTLGHPSGAFALTVSPIPGATPNATAYSALSFPRTARILCDGAVYIRNERPPERKAWSEADELTAASFFLRGDSVVVQK</sequence>
<dbReference type="Pfam" id="PF04303">
    <property type="entry name" value="PrpF"/>
    <property type="match status" value="1"/>
</dbReference>
<dbReference type="InterPro" id="IPR007400">
    <property type="entry name" value="PrpF-like"/>
</dbReference>
<dbReference type="Proteomes" id="UP000253529">
    <property type="component" value="Unassembled WGS sequence"/>
</dbReference>
<proteinExistence type="inferred from homology"/>
<dbReference type="GO" id="GO:0016853">
    <property type="term" value="F:isomerase activity"/>
    <property type="evidence" value="ECO:0007669"/>
    <property type="project" value="UniProtKB-KW"/>
</dbReference>
<dbReference type="AlphaFoldDB" id="A0A366EU69"/>
<protein>
    <recommendedName>
        <fullName evidence="5">2-methylaconitate cis-trans isomerase</fullName>
    </recommendedName>
</protein>
<keyword evidence="4" id="KW-1185">Reference proteome</keyword>
<gene>
    <name evidence="3" type="ORF">DFR50_13734</name>
</gene>
<dbReference type="EMBL" id="QNRK01000037">
    <property type="protein sequence ID" value="RBP05049.1"/>
    <property type="molecule type" value="Genomic_DNA"/>
</dbReference>
<name>A0A366EU69_9HYPH</name>
<accession>A0A366EU69</accession>
<evidence type="ECO:0000313" key="4">
    <source>
        <dbReference type="Proteomes" id="UP000253529"/>
    </source>
</evidence>
<dbReference type="Gene3D" id="3.10.310.10">
    <property type="entry name" value="Diaminopimelate Epimerase, Chain A, domain 1"/>
    <property type="match status" value="2"/>
</dbReference>
<dbReference type="SUPFAM" id="SSF54506">
    <property type="entry name" value="Diaminopimelate epimerase-like"/>
    <property type="match status" value="2"/>
</dbReference>
<dbReference type="PANTHER" id="PTHR43709">
    <property type="entry name" value="ACONITATE ISOMERASE-RELATED"/>
    <property type="match status" value="1"/>
</dbReference>